<dbReference type="InterPro" id="IPR005119">
    <property type="entry name" value="LysR_subst-bd"/>
</dbReference>
<evidence type="ECO:0000313" key="6">
    <source>
        <dbReference type="EMBL" id="NIA72511.1"/>
    </source>
</evidence>
<comment type="similarity">
    <text evidence="1">Belongs to the LysR transcriptional regulatory family.</text>
</comment>
<dbReference type="Gene3D" id="1.10.10.10">
    <property type="entry name" value="Winged helix-like DNA-binding domain superfamily/Winged helix DNA-binding domain"/>
    <property type="match status" value="1"/>
</dbReference>
<dbReference type="GO" id="GO:0003677">
    <property type="term" value="F:DNA binding"/>
    <property type="evidence" value="ECO:0007669"/>
    <property type="project" value="UniProtKB-KW"/>
</dbReference>
<name>A0A967KIP5_9PROT</name>
<keyword evidence="7" id="KW-1185">Reference proteome</keyword>
<evidence type="ECO:0000256" key="1">
    <source>
        <dbReference type="ARBA" id="ARBA00009437"/>
    </source>
</evidence>
<dbReference type="InterPro" id="IPR036388">
    <property type="entry name" value="WH-like_DNA-bd_sf"/>
</dbReference>
<dbReference type="Pfam" id="PF00126">
    <property type="entry name" value="HTH_1"/>
    <property type="match status" value="1"/>
</dbReference>
<dbReference type="PROSITE" id="PS50931">
    <property type="entry name" value="HTH_LYSR"/>
    <property type="match status" value="1"/>
</dbReference>
<dbReference type="InterPro" id="IPR050950">
    <property type="entry name" value="HTH-type_LysR_regulators"/>
</dbReference>
<dbReference type="InterPro" id="IPR036390">
    <property type="entry name" value="WH_DNA-bd_sf"/>
</dbReference>
<dbReference type="InterPro" id="IPR000847">
    <property type="entry name" value="LysR_HTH_N"/>
</dbReference>
<protein>
    <submittedName>
        <fullName evidence="6">LysR family transcriptional regulator</fullName>
    </submittedName>
</protein>
<dbReference type="Proteomes" id="UP000761264">
    <property type="component" value="Unassembled WGS sequence"/>
</dbReference>
<dbReference type="Gene3D" id="3.40.190.10">
    <property type="entry name" value="Periplasmic binding protein-like II"/>
    <property type="match status" value="2"/>
</dbReference>
<evidence type="ECO:0000313" key="7">
    <source>
        <dbReference type="Proteomes" id="UP000761264"/>
    </source>
</evidence>
<dbReference type="EMBL" id="JAAQPH010000050">
    <property type="protein sequence ID" value="NIA72511.1"/>
    <property type="molecule type" value="Genomic_DNA"/>
</dbReference>
<keyword evidence="2" id="KW-0805">Transcription regulation</keyword>
<gene>
    <name evidence="6" type="ORF">HBA54_28380</name>
</gene>
<feature type="domain" description="HTH lysR-type" evidence="5">
    <location>
        <begin position="1"/>
        <end position="58"/>
    </location>
</feature>
<proteinExistence type="inferred from homology"/>
<evidence type="ECO:0000256" key="2">
    <source>
        <dbReference type="ARBA" id="ARBA00023015"/>
    </source>
</evidence>
<dbReference type="RefSeq" id="WP_167232045.1">
    <property type="nucleotide sequence ID" value="NZ_JAAQPH010000050.1"/>
</dbReference>
<dbReference type="AlphaFoldDB" id="A0A967KIP5"/>
<sequence>MHDNFLRYFDEVARQGSIRKAAAVLNVASTSVNRKIISTEEALGIRLFDRTASGVTLTSAGIVVLEHCRNTLFDYERIRLLISDIRDMRTGHIDIMALDSIALGVLPDALKRFSEAYPEVTFSVSTAQPDEIVKAVAKRETDIGLTFCNDLHPDTRTLAQKAAPIGVVMPADHPLAERSKLTVADIAAYPMVRSIDARKGDSIIDQIVSDVAESLSTRLFTNSLPMAKRMILRRRGIGLYTKLGFLDEIEAGTLSFAQLDVDVLQNLKIGVIVSAHANLAPVKHLVCVELAKAFRSVRLDS</sequence>
<reference evidence="6" key="1">
    <citation type="submission" date="2020-03" db="EMBL/GenBank/DDBJ databases">
        <title>Genome of Pelagibius litoralis DSM 21314T.</title>
        <authorList>
            <person name="Wang G."/>
        </authorList>
    </citation>
    <scope>NUCLEOTIDE SEQUENCE</scope>
    <source>
        <strain evidence="6">DSM 21314</strain>
    </source>
</reference>
<evidence type="ECO:0000259" key="5">
    <source>
        <dbReference type="PROSITE" id="PS50931"/>
    </source>
</evidence>
<keyword evidence="4" id="KW-0804">Transcription</keyword>
<dbReference type="GO" id="GO:0005829">
    <property type="term" value="C:cytosol"/>
    <property type="evidence" value="ECO:0007669"/>
    <property type="project" value="TreeGrafter"/>
</dbReference>
<evidence type="ECO:0000256" key="3">
    <source>
        <dbReference type="ARBA" id="ARBA00023125"/>
    </source>
</evidence>
<comment type="caution">
    <text evidence="6">The sequence shown here is derived from an EMBL/GenBank/DDBJ whole genome shotgun (WGS) entry which is preliminary data.</text>
</comment>
<dbReference type="PANTHER" id="PTHR30419">
    <property type="entry name" value="HTH-TYPE TRANSCRIPTIONAL REGULATOR YBHD"/>
    <property type="match status" value="1"/>
</dbReference>
<dbReference type="SUPFAM" id="SSF46785">
    <property type="entry name" value="Winged helix' DNA-binding domain"/>
    <property type="match status" value="1"/>
</dbReference>
<organism evidence="6 7">
    <name type="scientific">Pelagibius litoralis</name>
    <dbReference type="NCBI Taxonomy" id="374515"/>
    <lineage>
        <taxon>Bacteria</taxon>
        <taxon>Pseudomonadati</taxon>
        <taxon>Pseudomonadota</taxon>
        <taxon>Alphaproteobacteria</taxon>
        <taxon>Rhodospirillales</taxon>
        <taxon>Rhodovibrionaceae</taxon>
        <taxon>Pelagibius</taxon>
    </lineage>
</organism>
<dbReference type="SUPFAM" id="SSF53850">
    <property type="entry name" value="Periplasmic binding protein-like II"/>
    <property type="match status" value="1"/>
</dbReference>
<keyword evidence="3" id="KW-0238">DNA-binding</keyword>
<dbReference type="GO" id="GO:0003700">
    <property type="term" value="F:DNA-binding transcription factor activity"/>
    <property type="evidence" value="ECO:0007669"/>
    <property type="project" value="InterPro"/>
</dbReference>
<evidence type="ECO:0000256" key="4">
    <source>
        <dbReference type="ARBA" id="ARBA00023163"/>
    </source>
</evidence>
<accession>A0A967KIP5</accession>
<dbReference type="Pfam" id="PF03466">
    <property type="entry name" value="LysR_substrate"/>
    <property type="match status" value="1"/>
</dbReference>